<dbReference type="InterPro" id="IPR008728">
    <property type="entry name" value="Elongator_complex_protein_4"/>
</dbReference>
<dbReference type="GO" id="GO:0002098">
    <property type="term" value="P:tRNA wobble uridine modification"/>
    <property type="evidence" value="ECO:0007669"/>
    <property type="project" value="InterPro"/>
</dbReference>
<keyword evidence="11" id="KW-1185">Reference proteome</keyword>
<evidence type="ECO:0000256" key="5">
    <source>
        <dbReference type="ARBA" id="ARBA00020265"/>
    </source>
</evidence>
<dbReference type="PANTHER" id="PTHR12896:SF1">
    <property type="entry name" value="ELONGATOR COMPLEX PROTEIN 4"/>
    <property type="match status" value="1"/>
</dbReference>
<dbReference type="GO" id="GO:0033588">
    <property type="term" value="C:elongator holoenzyme complex"/>
    <property type="evidence" value="ECO:0007669"/>
    <property type="project" value="InterPro"/>
</dbReference>
<comment type="similarity">
    <text evidence="4">Belongs to the ELP4 family.</text>
</comment>
<evidence type="ECO:0000313" key="10">
    <source>
        <dbReference type="EMBL" id="TFK30625.1"/>
    </source>
</evidence>
<evidence type="ECO:0000256" key="7">
    <source>
        <dbReference type="ARBA" id="ARBA00022694"/>
    </source>
</evidence>
<evidence type="ECO:0000256" key="3">
    <source>
        <dbReference type="ARBA" id="ARBA00005043"/>
    </source>
</evidence>
<dbReference type="InterPro" id="IPR027417">
    <property type="entry name" value="P-loop_NTPase"/>
</dbReference>
<evidence type="ECO:0000256" key="9">
    <source>
        <dbReference type="SAM" id="MobiDB-lite"/>
    </source>
</evidence>
<keyword evidence="7" id="KW-0819">tRNA processing</keyword>
<dbReference type="CDD" id="cd19494">
    <property type="entry name" value="Elp4"/>
    <property type="match status" value="1"/>
</dbReference>
<dbReference type="PANTHER" id="PTHR12896">
    <property type="entry name" value="PAX6 NEIGHBOR PROTEIN PAXNEB"/>
    <property type="match status" value="1"/>
</dbReference>
<proteinExistence type="inferred from homology"/>
<evidence type="ECO:0000256" key="6">
    <source>
        <dbReference type="ARBA" id="ARBA00022490"/>
    </source>
</evidence>
<dbReference type="UniPathway" id="UPA00988"/>
<dbReference type="STRING" id="230819.A0A5C3LDA8"/>
<comment type="subcellular location">
    <subcellularLocation>
        <location evidence="2">Cytoplasm</location>
    </subcellularLocation>
    <subcellularLocation>
        <location evidence="1">Nucleus</location>
    </subcellularLocation>
</comment>
<evidence type="ECO:0000256" key="4">
    <source>
        <dbReference type="ARBA" id="ARBA00007573"/>
    </source>
</evidence>
<evidence type="ECO:0000313" key="11">
    <source>
        <dbReference type="Proteomes" id="UP000307440"/>
    </source>
</evidence>
<dbReference type="GO" id="GO:0005737">
    <property type="term" value="C:cytoplasm"/>
    <property type="evidence" value="ECO:0007669"/>
    <property type="project" value="UniProtKB-SubCell"/>
</dbReference>
<organism evidence="10 11">
    <name type="scientific">Coprinopsis marcescibilis</name>
    <name type="common">Agaric fungus</name>
    <name type="synonym">Psathyrella marcescibilis</name>
    <dbReference type="NCBI Taxonomy" id="230819"/>
    <lineage>
        <taxon>Eukaryota</taxon>
        <taxon>Fungi</taxon>
        <taxon>Dikarya</taxon>
        <taxon>Basidiomycota</taxon>
        <taxon>Agaricomycotina</taxon>
        <taxon>Agaricomycetes</taxon>
        <taxon>Agaricomycetidae</taxon>
        <taxon>Agaricales</taxon>
        <taxon>Agaricineae</taxon>
        <taxon>Psathyrellaceae</taxon>
        <taxon>Coprinopsis</taxon>
    </lineage>
</organism>
<gene>
    <name evidence="10" type="ORF">FA15DRAFT_662633</name>
</gene>
<dbReference type="Proteomes" id="UP000307440">
    <property type="component" value="Unassembled WGS sequence"/>
</dbReference>
<feature type="region of interest" description="Disordered" evidence="9">
    <location>
        <begin position="366"/>
        <end position="393"/>
    </location>
</feature>
<evidence type="ECO:0000256" key="2">
    <source>
        <dbReference type="ARBA" id="ARBA00004496"/>
    </source>
</evidence>
<dbReference type="EMBL" id="ML210146">
    <property type="protein sequence ID" value="TFK30625.1"/>
    <property type="molecule type" value="Genomic_DNA"/>
</dbReference>
<accession>A0A5C3LDA8</accession>
<name>A0A5C3LDA8_COPMA</name>
<protein>
    <recommendedName>
        <fullName evidence="5">Elongator complex protein 4</fullName>
    </recommendedName>
</protein>
<dbReference type="OrthoDB" id="289162at2759"/>
<sequence length="428" mass="46325">MSSFKRKNSAKVKTVTYPGTRVSAASSSTINVSTGVSSLDDILGGGLPLSCSLVIAAPDLHSSYGQLAQNYFIAEGLACGHRICVVDGDPSQFLMDTMWFPKSTAQKKAEASNEGSDENESEAPEANRKVKIAWRYEQMKQFQTTVSTPVSNSENYCHVFDLACRLPQTVREESERTGTVKLLHPPSHSTTFSATPDFFEDLERFIKEDASLPVRLCIPSLGSPSWGDLSSQDTLYFLNRIRVLLRKYPHACASITLTPHLSTDQWGGPGWLQKIGWLTDAALSMAAFSADPTLSSMFPSHHGIVRLLSLPSPATLVPPSDRFSTLRGLSSSSSASGGTGENNLAFKCTRKRLIFETLHLDLEGGVSERRTSAPSSATAMETNSTTTTKTNSSTGAKISIQLEGVAEIANSDFFQPQGQTIQPSETKP</sequence>
<comment type="pathway">
    <text evidence="3">tRNA modification; 5-methoxycarbonylmethyl-2-thiouridine-tRNA biosynthesis.</text>
</comment>
<feature type="non-terminal residue" evidence="10">
    <location>
        <position position="428"/>
    </location>
</feature>
<dbReference type="GO" id="GO:0008023">
    <property type="term" value="C:transcription elongation factor complex"/>
    <property type="evidence" value="ECO:0007669"/>
    <property type="project" value="TreeGrafter"/>
</dbReference>
<feature type="compositionally biased region" description="Low complexity" evidence="9">
    <location>
        <begin position="375"/>
        <end position="393"/>
    </location>
</feature>
<evidence type="ECO:0000256" key="1">
    <source>
        <dbReference type="ARBA" id="ARBA00004123"/>
    </source>
</evidence>
<reference evidence="10 11" key="1">
    <citation type="journal article" date="2019" name="Nat. Ecol. Evol.">
        <title>Megaphylogeny resolves global patterns of mushroom evolution.</title>
        <authorList>
            <person name="Varga T."/>
            <person name="Krizsan K."/>
            <person name="Foldi C."/>
            <person name="Dima B."/>
            <person name="Sanchez-Garcia M."/>
            <person name="Sanchez-Ramirez S."/>
            <person name="Szollosi G.J."/>
            <person name="Szarkandi J.G."/>
            <person name="Papp V."/>
            <person name="Albert L."/>
            <person name="Andreopoulos W."/>
            <person name="Angelini C."/>
            <person name="Antonin V."/>
            <person name="Barry K.W."/>
            <person name="Bougher N.L."/>
            <person name="Buchanan P."/>
            <person name="Buyck B."/>
            <person name="Bense V."/>
            <person name="Catcheside P."/>
            <person name="Chovatia M."/>
            <person name="Cooper J."/>
            <person name="Damon W."/>
            <person name="Desjardin D."/>
            <person name="Finy P."/>
            <person name="Geml J."/>
            <person name="Haridas S."/>
            <person name="Hughes K."/>
            <person name="Justo A."/>
            <person name="Karasinski D."/>
            <person name="Kautmanova I."/>
            <person name="Kiss B."/>
            <person name="Kocsube S."/>
            <person name="Kotiranta H."/>
            <person name="LaButti K.M."/>
            <person name="Lechner B.E."/>
            <person name="Liimatainen K."/>
            <person name="Lipzen A."/>
            <person name="Lukacs Z."/>
            <person name="Mihaltcheva S."/>
            <person name="Morgado L.N."/>
            <person name="Niskanen T."/>
            <person name="Noordeloos M.E."/>
            <person name="Ohm R.A."/>
            <person name="Ortiz-Santana B."/>
            <person name="Ovrebo C."/>
            <person name="Racz N."/>
            <person name="Riley R."/>
            <person name="Savchenko A."/>
            <person name="Shiryaev A."/>
            <person name="Soop K."/>
            <person name="Spirin V."/>
            <person name="Szebenyi C."/>
            <person name="Tomsovsky M."/>
            <person name="Tulloss R.E."/>
            <person name="Uehling J."/>
            <person name="Grigoriev I.V."/>
            <person name="Vagvolgyi C."/>
            <person name="Papp T."/>
            <person name="Martin F.M."/>
            <person name="Miettinen O."/>
            <person name="Hibbett D.S."/>
            <person name="Nagy L.G."/>
        </authorList>
    </citation>
    <scope>NUCLEOTIDE SEQUENCE [LARGE SCALE GENOMIC DNA]</scope>
    <source>
        <strain evidence="10 11">CBS 121175</strain>
    </source>
</reference>
<dbReference type="Pfam" id="PF05625">
    <property type="entry name" value="PAXNEB"/>
    <property type="match status" value="1"/>
</dbReference>
<keyword evidence="8" id="KW-0539">Nucleus</keyword>
<dbReference type="AlphaFoldDB" id="A0A5C3LDA8"/>
<feature type="region of interest" description="Disordered" evidence="9">
    <location>
        <begin position="105"/>
        <end position="126"/>
    </location>
</feature>
<keyword evidence="6" id="KW-0963">Cytoplasm</keyword>
<dbReference type="Gene3D" id="3.40.50.300">
    <property type="entry name" value="P-loop containing nucleotide triphosphate hydrolases"/>
    <property type="match status" value="1"/>
</dbReference>
<evidence type="ECO:0000256" key="8">
    <source>
        <dbReference type="ARBA" id="ARBA00023242"/>
    </source>
</evidence>